<dbReference type="WBParaSite" id="DME_0000842401-mRNA-1">
    <property type="protein sequence ID" value="DME_0000842401-mRNA-1"/>
    <property type="gene ID" value="DME_0000842401"/>
</dbReference>
<comment type="catalytic activity">
    <reaction evidence="4">
        <text>uridine(38/39/40) in tRNA = pseudouridine(38/39/40) in tRNA</text>
        <dbReference type="Rhea" id="RHEA:22376"/>
        <dbReference type="Rhea" id="RHEA-COMP:10085"/>
        <dbReference type="Rhea" id="RHEA-COMP:10087"/>
        <dbReference type="ChEBI" id="CHEBI:65314"/>
        <dbReference type="ChEBI" id="CHEBI:65315"/>
        <dbReference type="EC" id="5.4.99.12"/>
    </reaction>
</comment>
<evidence type="ECO:0000313" key="6">
    <source>
        <dbReference type="EMBL" id="VDN60395.1"/>
    </source>
</evidence>
<organism evidence="7 9">
    <name type="scientific">Dracunculus medinensis</name>
    <name type="common">Guinea worm</name>
    <dbReference type="NCBI Taxonomy" id="318479"/>
    <lineage>
        <taxon>Eukaryota</taxon>
        <taxon>Metazoa</taxon>
        <taxon>Ecdysozoa</taxon>
        <taxon>Nematoda</taxon>
        <taxon>Chromadorea</taxon>
        <taxon>Rhabditida</taxon>
        <taxon>Spirurina</taxon>
        <taxon>Dracunculoidea</taxon>
        <taxon>Dracunculidae</taxon>
        <taxon>Dracunculus</taxon>
    </lineage>
</organism>
<dbReference type="AlphaFoldDB" id="A0A0N4UKY3"/>
<evidence type="ECO:0000256" key="2">
    <source>
        <dbReference type="ARBA" id="ARBA00022694"/>
    </source>
</evidence>
<dbReference type="EC" id="5.4.99.12" evidence="4"/>
<dbReference type="GO" id="GO:0160147">
    <property type="term" value="F:tRNA pseudouridine(38-40) synthase activity"/>
    <property type="evidence" value="ECO:0007669"/>
    <property type="project" value="UniProtKB-EC"/>
</dbReference>
<dbReference type="InterPro" id="IPR020103">
    <property type="entry name" value="PsdUridine_synth_cat_dom_sf"/>
</dbReference>
<keyword evidence="8" id="KW-1185">Reference proteome</keyword>
<evidence type="ECO:0000256" key="4">
    <source>
        <dbReference type="RuleBase" id="RU003792"/>
    </source>
</evidence>
<reference evidence="6 8" key="2">
    <citation type="submission" date="2018-11" db="EMBL/GenBank/DDBJ databases">
        <authorList>
            <consortium name="Pathogen Informatics"/>
        </authorList>
    </citation>
    <scope>NUCLEOTIDE SEQUENCE [LARGE SCALE GENOMIC DNA]</scope>
</reference>
<keyword evidence="2 4" id="KW-0819">tRNA processing</keyword>
<evidence type="ECO:0000313" key="9">
    <source>
        <dbReference type="WBParaSite" id="DME_0000842401-mRNA-1"/>
    </source>
</evidence>
<evidence type="ECO:0000313" key="7">
    <source>
        <dbReference type="Proteomes" id="UP000038040"/>
    </source>
</evidence>
<name>A0A0N4UKY3_DRAME</name>
<dbReference type="GO" id="GO:0031119">
    <property type="term" value="P:tRNA pseudouridine synthesis"/>
    <property type="evidence" value="ECO:0007669"/>
    <property type="project" value="TreeGrafter"/>
</dbReference>
<feature type="domain" description="Pseudouridine synthase I TruA alpha/beta" evidence="5">
    <location>
        <begin position="180"/>
        <end position="301"/>
    </location>
</feature>
<dbReference type="PANTHER" id="PTHR11142">
    <property type="entry name" value="PSEUDOURIDYLATE SYNTHASE"/>
    <property type="match status" value="1"/>
</dbReference>
<proteinExistence type="inferred from homology"/>
<reference evidence="9" key="1">
    <citation type="submission" date="2017-02" db="UniProtKB">
        <authorList>
            <consortium name="WormBaseParasite"/>
        </authorList>
    </citation>
    <scope>IDENTIFICATION</scope>
</reference>
<dbReference type="Gene3D" id="3.30.70.580">
    <property type="entry name" value="Pseudouridine synthase I, catalytic domain, N-terminal subdomain"/>
    <property type="match status" value="1"/>
</dbReference>
<dbReference type="EMBL" id="UYYG01001213">
    <property type="protein sequence ID" value="VDN60395.1"/>
    <property type="molecule type" value="Genomic_DNA"/>
</dbReference>
<dbReference type="STRING" id="318479.A0A0N4UKY3"/>
<dbReference type="SUPFAM" id="SSF55120">
    <property type="entry name" value="Pseudouridine synthase"/>
    <property type="match status" value="1"/>
</dbReference>
<gene>
    <name evidence="6" type="ORF">DME_LOCUS10368</name>
</gene>
<dbReference type="Pfam" id="PF01416">
    <property type="entry name" value="PseudoU_synth_1"/>
    <property type="match status" value="1"/>
</dbReference>
<keyword evidence="3 4" id="KW-0413">Isomerase</keyword>
<dbReference type="InterPro" id="IPR020095">
    <property type="entry name" value="PsdUridine_synth_TruA_C"/>
</dbReference>
<dbReference type="Gene3D" id="3.30.70.660">
    <property type="entry name" value="Pseudouridine synthase I, catalytic domain, C-terminal subdomain"/>
    <property type="match status" value="1"/>
</dbReference>
<accession>A0A0N4UKY3</accession>
<dbReference type="InterPro" id="IPR020097">
    <property type="entry name" value="PsdUridine_synth_TruA_a/b_dom"/>
</dbReference>
<dbReference type="Proteomes" id="UP000038040">
    <property type="component" value="Unplaced"/>
</dbReference>
<dbReference type="GO" id="GO:0003723">
    <property type="term" value="F:RNA binding"/>
    <property type="evidence" value="ECO:0007669"/>
    <property type="project" value="InterPro"/>
</dbReference>
<dbReference type="Proteomes" id="UP000274756">
    <property type="component" value="Unassembled WGS sequence"/>
</dbReference>
<sequence>MGELLKSMVQRYLFWISYDGGKFRGGAKSSSGFGATDFLENIINYSLPKETANSVKLHISSRTDVGVHASRNAILVQVPLQVEFNEREKIMHLQKWNDLINKFYPTSMKILDFHSVSNGFCPRRNISYRRYKYRLCIAKSEEIWERIRIKPSLFVFAEKNYAWFLPQSFDIKKCEEVLIISLFHGTHNMASFMKYPRRQELNEEEPMCTMKNMYLQISLGNSEFIENNDDFDFYDIMIISRSFLRQQIRRMLQVIATYSCNNISQNSIEWLLRNPHPRNFIEMKLISAPPQGLFLDDVVYDERMFLNPIPYHYVPP</sequence>
<evidence type="ECO:0000256" key="1">
    <source>
        <dbReference type="ARBA" id="ARBA00009375"/>
    </source>
</evidence>
<evidence type="ECO:0000256" key="3">
    <source>
        <dbReference type="ARBA" id="ARBA00023235"/>
    </source>
</evidence>
<evidence type="ECO:0000313" key="8">
    <source>
        <dbReference type="Proteomes" id="UP000274756"/>
    </source>
</evidence>
<protein>
    <recommendedName>
        <fullName evidence="4">tRNA pseudouridine synthase</fullName>
        <ecNumber evidence="4">5.4.99.12</ecNumber>
    </recommendedName>
</protein>
<dbReference type="InterPro" id="IPR020094">
    <property type="entry name" value="TruA/RsuA/RluB/E/F_N"/>
</dbReference>
<dbReference type="InterPro" id="IPR001406">
    <property type="entry name" value="PsdUridine_synth_TruA"/>
</dbReference>
<dbReference type="OrthoDB" id="271910at2759"/>
<comment type="similarity">
    <text evidence="1 4">Belongs to the tRNA pseudouridine synthase TruA family.</text>
</comment>
<dbReference type="PANTHER" id="PTHR11142:SF0">
    <property type="entry name" value="TRNA PSEUDOURIDINE SYNTHASE-LIKE 1"/>
    <property type="match status" value="1"/>
</dbReference>
<evidence type="ECO:0000259" key="5">
    <source>
        <dbReference type="Pfam" id="PF01416"/>
    </source>
</evidence>